<accession>A0A8X6VZE1</accession>
<keyword evidence="2" id="KW-1185">Reference proteome</keyword>
<dbReference type="AlphaFoldDB" id="A0A8X6VZE1"/>
<evidence type="ECO:0000313" key="2">
    <source>
        <dbReference type="Proteomes" id="UP000887159"/>
    </source>
</evidence>
<comment type="caution">
    <text evidence="1">The sequence shown here is derived from an EMBL/GenBank/DDBJ whole genome shotgun (WGS) entry which is preliminary data.</text>
</comment>
<reference evidence="1" key="1">
    <citation type="submission" date="2020-08" db="EMBL/GenBank/DDBJ databases">
        <title>Multicomponent nature underlies the extraordinary mechanical properties of spider dragline silk.</title>
        <authorList>
            <person name="Kono N."/>
            <person name="Nakamura H."/>
            <person name="Mori M."/>
            <person name="Yoshida Y."/>
            <person name="Ohtoshi R."/>
            <person name="Malay A.D."/>
            <person name="Moran D.A.P."/>
            <person name="Tomita M."/>
            <person name="Numata K."/>
            <person name="Arakawa K."/>
        </authorList>
    </citation>
    <scope>NUCLEOTIDE SEQUENCE</scope>
</reference>
<sequence length="74" mass="8851">MAPLVSRRPGRVRTNRTREVEGDFCGLPVRRDERRVVDPPLVFIMGSRRREESHKEKRLGRWRTEIGVERKERP</sequence>
<name>A0A8X6VZE1_TRICX</name>
<proteinExistence type="predicted"/>
<gene>
    <name evidence="1" type="ORF">TNCV_2483891</name>
</gene>
<organism evidence="1 2">
    <name type="scientific">Trichonephila clavipes</name>
    <name type="common">Golden silk orbweaver</name>
    <name type="synonym">Nephila clavipes</name>
    <dbReference type="NCBI Taxonomy" id="2585209"/>
    <lineage>
        <taxon>Eukaryota</taxon>
        <taxon>Metazoa</taxon>
        <taxon>Ecdysozoa</taxon>
        <taxon>Arthropoda</taxon>
        <taxon>Chelicerata</taxon>
        <taxon>Arachnida</taxon>
        <taxon>Araneae</taxon>
        <taxon>Araneomorphae</taxon>
        <taxon>Entelegynae</taxon>
        <taxon>Araneoidea</taxon>
        <taxon>Nephilidae</taxon>
        <taxon>Trichonephila</taxon>
    </lineage>
</organism>
<dbReference type="EMBL" id="BMAU01021371">
    <property type="protein sequence ID" value="GFY25269.1"/>
    <property type="molecule type" value="Genomic_DNA"/>
</dbReference>
<evidence type="ECO:0000313" key="1">
    <source>
        <dbReference type="EMBL" id="GFY25269.1"/>
    </source>
</evidence>
<protein>
    <submittedName>
        <fullName evidence="1">Uncharacterized protein</fullName>
    </submittedName>
</protein>
<dbReference type="Proteomes" id="UP000887159">
    <property type="component" value="Unassembled WGS sequence"/>
</dbReference>